<dbReference type="InterPro" id="IPR023214">
    <property type="entry name" value="HAD_sf"/>
</dbReference>
<protein>
    <submittedName>
        <fullName evidence="1">ToyI</fullName>
    </submittedName>
</protein>
<organism evidence="1">
    <name type="scientific">Streptomyces rimosus</name>
    <dbReference type="NCBI Taxonomy" id="1927"/>
    <lineage>
        <taxon>Bacteria</taxon>
        <taxon>Bacillati</taxon>
        <taxon>Actinomycetota</taxon>
        <taxon>Actinomycetes</taxon>
        <taxon>Kitasatosporales</taxon>
        <taxon>Streptomycetaceae</taxon>
        <taxon>Streptomyces</taxon>
    </lineage>
</organism>
<sequence length="241" mass="25500">MTLPSASGARVSRAPARPSPATVVFDRDGTLLDFYDMFHRFIVDLHDAHGVAPPSREVILAYEYWQTITSGRLRIGDTVVRDRVDEVVHRYMPHGRLFPGTAEAVRDLGAAGVRVVLVSSWVGTAATGELLERYGLRGAFGAVLTRDDLAADASLATDAECKTVLARRALAEVGHQPGDALYLVGDTSADIASARMLGARAIGVRTGNGSRLAAVPDAGPDRLVACAAEAAAVILREVRAG</sequence>
<proteinExistence type="predicted"/>
<dbReference type="SUPFAM" id="SSF56784">
    <property type="entry name" value="HAD-like"/>
    <property type="match status" value="1"/>
</dbReference>
<dbReference type="GO" id="GO:0008967">
    <property type="term" value="F:phosphoglycolate phosphatase activity"/>
    <property type="evidence" value="ECO:0007669"/>
    <property type="project" value="TreeGrafter"/>
</dbReference>
<reference evidence="1" key="1">
    <citation type="journal article" date="2008" name="Chem. Biol.">
        <title>Deciphering deazapurine biosynthesis: pathway for pyrrolopyrimidine nucleosides toyocamycin and sangivamycin.</title>
        <authorList>
            <person name="McCarty R.M."/>
            <person name="Bandarian V."/>
        </authorList>
    </citation>
    <scope>NUCLEOTIDE SEQUENCE</scope>
</reference>
<name>B6CWJ2_STRRM</name>
<dbReference type="SFLD" id="SFLDS00003">
    <property type="entry name" value="Haloacid_Dehalogenase"/>
    <property type="match status" value="1"/>
</dbReference>
<dbReference type="EMBL" id="EU573979">
    <property type="protein sequence ID" value="ACF06640.1"/>
    <property type="molecule type" value="Genomic_DNA"/>
</dbReference>
<dbReference type="BioCyc" id="MetaCyc:MONOMER-16220"/>
<dbReference type="InterPro" id="IPR036412">
    <property type="entry name" value="HAD-like_sf"/>
</dbReference>
<dbReference type="Gene3D" id="1.10.150.240">
    <property type="entry name" value="Putative phosphatase, domain 2"/>
    <property type="match status" value="1"/>
</dbReference>
<gene>
    <name evidence="1" type="primary">toyI</name>
</gene>
<dbReference type="GO" id="GO:0006281">
    <property type="term" value="P:DNA repair"/>
    <property type="evidence" value="ECO:0007669"/>
    <property type="project" value="TreeGrafter"/>
</dbReference>
<dbReference type="PANTHER" id="PTHR43434">
    <property type="entry name" value="PHOSPHOGLYCOLATE PHOSPHATASE"/>
    <property type="match status" value="1"/>
</dbReference>
<dbReference type="PANTHER" id="PTHR43434:SF1">
    <property type="entry name" value="PHOSPHOGLYCOLATE PHOSPHATASE"/>
    <property type="match status" value="1"/>
</dbReference>
<dbReference type="Gene3D" id="3.40.50.1000">
    <property type="entry name" value="HAD superfamily/HAD-like"/>
    <property type="match status" value="1"/>
</dbReference>
<reference evidence="1" key="2">
    <citation type="submission" date="2008-03" db="EMBL/GenBank/DDBJ databases">
        <authorList>
            <person name="Mccarty R."/>
            <person name="Bandarian V."/>
        </authorList>
    </citation>
    <scope>NUCLEOTIDE SEQUENCE</scope>
</reference>
<dbReference type="InterPro" id="IPR050155">
    <property type="entry name" value="HAD-like_hydrolase_sf"/>
</dbReference>
<dbReference type="InterPro" id="IPR023198">
    <property type="entry name" value="PGP-like_dom2"/>
</dbReference>
<accession>B6CWJ2</accession>
<evidence type="ECO:0000313" key="1">
    <source>
        <dbReference type="EMBL" id="ACF06640.1"/>
    </source>
</evidence>
<dbReference type="AlphaFoldDB" id="B6CWJ2"/>
<dbReference type="Pfam" id="PF00702">
    <property type="entry name" value="Hydrolase"/>
    <property type="match status" value="1"/>
</dbReference>
<dbReference type="SFLD" id="SFLDG01129">
    <property type="entry name" value="C1.5:_HAD__Beta-PGM__Phosphata"/>
    <property type="match status" value="1"/>
</dbReference>